<dbReference type="NCBIfam" id="TIGR00043">
    <property type="entry name" value="rRNA maturation RNase YbeY"/>
    <property type="match status" value="1"/>
</dbReference>
<evidence type="ECO:0000256" key="5">
    <source>
        <dbReference type="ARBA" id="ARBA00022801"/>
    </source>
</evidence>
<dbReference type="AlphaFoldDB" id="A0A1G5SKU4"/>
<dbReference type="InterPro" id="IPR002036">
    <property type="entry name" value="YbeY"/>
</dbReference>
<dbReference type="PANTHER" id="PTHR46986">
    <property type="entry name" value="ENDORIBONUCLEASE YBEY, CHLOROPLASTIC"/>
    <property type="match status" value="1"/>
</dbReference>
<dbReference type="GO" id="GO:0004521">
    <property type="term" value="F:RNA endonuclease activity"/>
    <property type="evidence" value="ECO:0007669"/>
    <property type="project" value="UniProtKB-UniRule"/>
</dbReference>
<gene>
    <name evidence="7 8" type="primary">ybeY</name>
    <name evidence="8" type="ORF">NSMM_860008</name>
</gene>
<protein>
    <recommendedName>
        <fullName evidence="7">Endoribonuclease YbeY</fullName>
        <ecNumber evidence="7">3.1.-.-</ecNumber>
    </recommendedName>
</protein>
<keyword evidence="3 7" id="KW-0479">Metal-binding</keyword>
<dbReference type="Proteomes" id="UP000198729">
    <property type="component" value="Unassembled WGS sequence"/>
</dbReference>
<dbReference type="InterPro" id="IPR023091">
    <property type="entry name" value="MetalPrtase_cat_dom_sf_prd"/>
</dbReference>
<dbReference type="RefSeq" id="WP_090288341.1">
    <property type="nucleotide sequence ID" value="NZ_FMWO01000098.1"/>
</dbReference>
<keyword evidence="2 7" id="KW-0540">Nuclease</keyword>
<keyword evidence="6 7" id="KW-0862">Zinc</keyword>
<proteinExistence type="inferred from homology"/>
<feature type="binding site" evidence="7">
    <location>
        <position position="113"/>
    </location>
    <ligand>
        <name>Zn(2+)</name>
        <dbReference type="ChEBI" id="CHEBI:29105"/>
        <note>catalytic</note>
    </ligand>
</feature>
<keyword evidence="9" id="KW-1185">Reference proteome</keyword>
<keyword evidence="7" id="KW-0698">rRNA processing</keyword>
<evidence type="ECO:0000313" key="8">
    <source>
        <dbReference type="EMBL" id="SCZ86989.1"/>
    </source>
</evidence>
<evidence type="ECO:0000256" key="2">
    <source>
        <dbReference type="ARBA" id="ARBA00022722"/>
    </source>
</evidence>
<comment type="cofactor">
    <cofactor evidence="7">
        <name>Zn(2+)</name>
        <dbReference type="ChEBI" id="CHEBI:29105"/>
    </cofactor>
    <text evidence="7">Binds 1 zinc ion.</text>
</comment>
<dbReference type="GO" id="GO:0004222">
    <property type="term" value="F:metalloendopeptidase activity"/>
    <property type="evidence" value="ECO:0007669"/>
    <property type="project" value="InterPro"/>
</dbReference>
<feature type="binding site" evidence="7">
    <location>
        <position position="119"/>
    </location>
    <ligand>
        <name>Zn(2+)</name>
        <dbReference type="ChEBI" id="CHEBI:29105"/>
        <note>catalytic</note>
    </ligand>
</feature>
<evidence type="ECO:0000313" key="9">
    <source>
        <dbReference type="Proteomes" id="UP000198729"/>
    </source>
</evidence>
<evidence type="ECO:0000256" key="6">
    <source>
        <dbReference type="ARBA" id="ARBA00022833"/>
    </source>
</evidence>
<evidence type="ECO:0000256" key="4">
    <source>
        <dbReference type="ARBA" id="ARBA00022759"/>
    </source>
</evidence>
<evidence type="ECO:0000256" key="1">
    <source>
        <dbReference type="ARBA" id="ARBA00010875"/>
    </source>
</evidence>
<keyword evidence="7" id="KW-0690">Ribosome biogenesis</keyword>
<comment type="subcellular location">
    <subcellularLocation>
        <location evidence="7">Cytoplasm</location>
    </subcellularLocation>
</comment>
<dbReference type="PANTHER" id="PTHR46986:SF1">
    <property type="entry name" value="ENDORIBONUCLEASE YBEY, CHLOROPLASTIC"/>
    <property type="match status" value="1"/>
</dbReference>
<dbReference type="HAMAP" id="MF_00009">
    <property type="entry name" value="Endoribonucl_YbeY"/>
    <property type="match status" value="1"/>
</dbReference>
<dbReference type="InterPro" id="IPR020549">
    <property type="entry name" value="YbeY_CS"/>
</dbReference>
<name>A0A1G5SKU4_9PROT</name>
<sequence>MSAKTGLTLTVQYAVNKSGLPGRQLFVKWAQVALQKPAEVTIRLVDQQEGEILNRQFRGKQTATNVLTFVYENGSSIRGDIALCVPIIYTESVQQQKNLKAHYAHLTVHGLLHLQGYDHLNDVEAVAMEALEIDILARLGFNNPYDVV</sequence>
<dbReference type="SUPFAM" id="SSF55486">
    <property type="entry name" value="Metalloproteases ('zincins'), catalytic domain"/>
    <property type="match status" value="1"/>
</dbReference>
<keyword evidence="7" id="KW-0963">Cytoplasm</keyword>
<comment type="similarity">
    <text evidence="1 7">Belongs to the endoribonuclease YbeY family.</text>
</comment>
<evidence type="ECO:0000256" key="3">
    <source>
        <dbReference type="ARBA" id="ARBA00022723"/>
    </source>
</evidence>
<dbReference type="EC" id="3.1.-.-" evidence="7"/>
<keyword evidence="4 7" id="KW-0255">Endonuclease</keyword>
<dbReference type="EMBL" id="FMWO01000098">
    <property type="protein sequence ID" value="SCZ86989.1"/>
    <property type="molecule type" value="Genomic_DNA"/>
</dbReference>
<organism evidence="8 9">
    <name type="scientific">Nitrosomonas mobilis</name>
    <dbReference type="NCBI Taxonomy" id="51642"/>
    <lineage>
        <taxon>Bacteria</taxon>
        <taxon>Pseudomonadati</taxon>
        <taxon>Pseudomonadota</taxon>
        <taxon>Betaproteobacteria</taxon>
        <taxon>Nitrosomonadales</taxon>
        <taxon>Nitrosomonadaceae</taxon>
        <taxon>Nitrosomonas</taxon>
    </lineage>
</organism>
<dbReference type="OrthoDB" id="9807740at2"/>
<keyword evidence="5 7" id="KW-0378">Hydrolase</keyword>
<dbReference type="GO" id="GO:0006364">
    <property type="term" value="P:rRNA processing"/>
    <property type="evidence" value="ECO:0007669"/>
    <property type="project" value="UniProtKB-UniRule"/>
</dbReference>
<dbReference type="GO" id="GO:0008270">
    <property type="term" value="F:zinc ion binding"/>
    <property type="evidence" value="ECO:0007669"/>
    <property type="project" value="UniProtKB-UniRule"/>
</dbReference>
<dbReference type="Pfam" id="PF02130">
    <property type="entry name" value="YbeY"/>
    <property type="match status" value="1"/>
</dbReference>
<reference evidence="8 9" key="1">
    <citation type="submission" date="2016-10" db="EMBL/GenBank/DDBJ databases">
        <authorList>
            <person name="de Groot N.N."/>
        </authorList>
    </citation>
    <scope>NUCLEOTIDE SEQUENCE [LARGE SCALE GENOMIC DNA]</scope>
    <source>
        <strain evidence="8">1</strain>
    </source>
</reference>
<dbReference type="Gene3D" id="3.40.390.30">
    <property type="entry name" value="Metalloproteases ('zincins'), catalytic domain"/>
    <property type="match status" value="1"/>
</dbReference>
<dbReference type="STRING" id="51642.NSMM_860008"/>
<feature type="binding site" evidence="7">
    <location>
        <position position="109"/>
    </location>
    <ligand>
        <name>Zn(2+)</name>
        <dbReference type="ChEBI" id="CHEBI:29105"/>
        <note>catalytic</note>
    </ligand>
</feature>
<evidence type="ECO:0000256" key="7">
    <source>
        <dbReference type="HAMAP-Rule" id="MF_00009"/>
    </source>
</evidence>
<accession>A0A1G5SKU4</accession>
<dbReference type="GO" id="GO:0005737">
    <property type="term" value="C:cytoplasm"/>
    <property type="evidence" value="ECO:0007669"/>
    <property type="project" value="UniProtKB-SubCell"/>
</dbReference>
<comment type="function">
    <text evidence="7">Single strand-specific metallo-endoribonuclease involved in late-stage 70S ribosome quality control and in maturation of the 3' terminus of the 16S rRNA.</text>
</comment>
<dbReference type="PROSITE" id="PS01306">
    <property type="entry name" value="UPF0054"/>
    <property type="match status" value="1"/>
</dbReference>